<dbReference type="GO" id="GO:0000428">
    <property type="term" value="C:DNA-directed RNA polymerase complex"/>
    <property type="evidence" value="ECO:0007669"/>
    <property type="project" value="UniProtKB-KW"/>
</dbReference>
<gene>
    <name evidence="1" type="ORF">CKAN_01935900</name>
</gene>
<dbReference type="GO" id="GO:0009507">
    <property type="term" value="C:chloroplast"/>
    <property type="evidence" value="ECO:0007669"/>
    <property type="project" value="TreeGrafter"/>
</dbReference>
<dbReference type="Proteomes" id="UP000283530">
    <property type="component" value="Unassembled WGS sequence"/>
</dbReference>
<dbReference type="PANTHER" id="PTHR37217:SF1">
    <property type="entry name" value="EXPRESSED PROTEIN"/>
    <property type="match status" value="1"/>
</dbReference>
<sequence>MSSLSSPLSSTKTSLKPLFFPLHKPHHQQLQNPNLSLSTLSLSSPNNRIPRLSLSNRDPISAIPIQEIVEKDWSFVDSDSVNSPSERNHKTSRIISAARIGPSSRILVSHGTEHFVEQLVGSVEPSGKKPFELLLVVHESLFELALIKEKFDDGVRCWQGGIVEVPQKWANFDAVFICYLPGLGFSIDQIFSAMGRRCSPGARLVLGYAQGREIVTRHLQQYPDMVTSALPDKATLEKVAADHSFEVTEFVDEPTFYLAVLEFCKLGNSSE</sequence>
<dbReference type="AlphaFoldDB" id="A0A443PHP6"/>
<dbReference type="EMBL" id="QPKB01000008">
    <property type="protein sequence ID" value="RWR90272.1"/>
    <property type="molecule type" value="Genomic_DNA"/>
</dbReference>
<organism evidence="1 2">
    <name type="scientific">Cinnamomum micranthum f. kanehirae</name>
    <dbReference type="NCBI Taxonomy" id="337451"/>
    <lineage>
        <taxon>Eukaryota</taxon>
        <taxon>Viridiplantae</taxon>
        <taxon>Streptophyta</taxon>
        <taxon>Embryophyta</taxon>
        <taxon>Tracheophyta</taxon>
        <taxon>Spermatophyta</taxon>
        <taxon>Magnoliopsida</taxon>
        <taxon>Magnoliidae</taxon>
        <taxon>Laurales</taxon>
        <taxon>Lauraceae</taxon>
        <taxon>Cinnamomum</taxon>
    </lineage>
</organism>
<evidence type="ECO:0000313" key="2">
    <source>
        <dbReference type="Proteomes" id="UP000283530"/>
    </source>
</evidence>
<keyword evidence="2" id="KW-1185">Reference proteome</keyword>
<name>A0A443PHP6_9MAGN</name>
<keyword evidence="1" id="KW-0804">Transcription</keyword>
<accession>A0A443PHP6</accession>
<keyword evidence="1" id="KW-0240">DNA-directed RNA polymerase</keyword>
<evidence type="ECO:0000313" key="1">
    <source>
        <dbReference type="EMBL" id="RWR90272.1"/>
    </source>
</evidence>
<dbReference type="OrthoDB" id="276388at2759"/>
<comment type="caution">
    <text evidence="1">The sequence shown here is derived from an EMBL/GenBank/DDBJ whole genome shotgun (WGS) entry which is preliminary data.</text>
</comment>
<dbReference type="InterPro" id="IPR029063">
    <property type="entry name" value="SAM-dependent_MTases_sf"/>
</dbReference>
<dbReference type="STRING" id="337451.A0A443PHP6"/>
<dbReference type="SUPFAM" id="SSF53335">
    <property type="entry name" value="S-adenosyl-L-methionine-dependent methyltransferases"/>
    <property type="match status" value="1"/>
</dbReference>
<reference evidence="1 2" key="1">
    <citation type="journal article" date="2019" name="Nat. Plants">
        <title>Stout camphor tree genome fills gaps in understanding of flowering plant genome evolution.</title>
        <authorList>
            <person name="Chaw S.M."/>
            <person name="Liu Y.C."/>
            <person name="Wu Y.W."/>
            <person name="Wang H.Y."/>
            <person name="Lin C.I."/>
            <person name="Wu C.S."/>
            <person name="Ke H.M."/>
            <person name="Chang L.Y."/>
            <person name="Hsu C.Y."/>
            <person name="Yang H.T."/>
            <person name="Sudianto E."/>
            <person name="Hsu M.H."/>
            <person name="Wu K.P."/>
            <person name="Wang L.N."/>
            <person name="Leebens-Mack J.H."/>
            <person name="Tsai I.J."/>
        </authorList>
    </citation>
    <scope>NUCLEOTIDE SEQUENCE [LARGE SCALE GENOMIC DNA]</scope>
    <source>
        <strain evidence="2">cv. Chaw 1501</strain>
        <tissue evidence="1">Young leaves</tissue>
    </source>
</reference>
<proteinExistence type="predicted"/>
<dbReference type="PANTHER" id="PTHR37217">
    <property type="entry name" value="EXPRESSED PROTEIN"/>
    <property type="match status" value="1"/>
</dbReference>
<protein>
    <submittedName>
        <fullName evidence="1">DNA-directed RNA polymerase subunit beta</fullName>
    </submittedName>
</protein>